<dbReference type="OMA" id="KMWGSIG"/>
<sequence>MNFSIDKNLLRTKATYFILFLGIASLWPYIPVFMDMLKFSSTQIAIVTVIPTIISGVIRFFVGYLADKMSKRKLIYVLSSILSVVFFVAIYFLPYNENDLGRKIRDGNKLWYFCRTNSTEDDSSYSFTNQDVFLHIGSFNANGLDNIPFTGDEITLVANCQFNESDSCDKNMINDAVTFKLIPSLEKRDFYNAMFNSTILEHVNGSCLTFGSCTFSQTEKHRVYSKTIWLFFVLFLFAQTLFSPIYNILDSIIYSYLASLEKLKNYGKIRLWGTIGFGCGAFFSGTLMDIIPKCYGRMVYLINFVSYSVCLLSAALLVSLFLKERYPTKESKKSFDNKEITDNSNHMIKEILADGNENVELADQDVSIALKSSDDEKRITNTSAAHINFRELSKIFNNFYLVNILVSCMVAGILAGPFELFFCIYLGTLDETNNKQVMGICLLASCILEIVILYYSGKIMAFVGRARCLYIVFVTYTFRYICSSLITNVWYGVMTEASQSICFGIFYPVITSWASSLTPSYLQSTVQCCIGAIYFSFG</sequence>
<evidence type="ECO:0000313" key="9">
    <source>
        <dbReference type="EnsemblMetazoa" id="HelroP165697"/>
    </source>
</evidence>
<reference evidence="8 10" key="2">
    <citation type="journal article" date="2013" name="Nature">
        <title>Insights into bilaterian evolution from three spiralian genomes.</title>
        <authorList>
            <person name="Simakov O."/>
            <person name="Marletaz F."/>
            <person name="Cho S.J."/>
            <person name="Edsinger-Gonzales E."/>
            <person name="Havlak P."/>
            <person name="Hellsten U."/>
            <person name="Kuo D.H."/>
            <person name="Larsson T."/>
            <person name="Lv J."/>
            <person name="Arendt D."/>
            <person name="Savage R."/>
            <person name="Osoegawa K."/>
            <person name="de Jong P."/>
            <person name="Grimwood J."/>
            <person name="Chapman J.A."/>
            <person name="Shapiro H."/>
            <person name="Aerts A."/>
            <person name="Otillar R.P."/>
            <person name="Terry A.Y."/>
            <person name="Boore J.L."/>
            <person name="Grigoriev I.V."/>
            <person name="Lindberg D.R."/>
            <person name="Seaver E.C."/>
            <person name="Weisblat D.A."/>
            <person name="Putnam N.H."/>
            <person name="Rokhsar D.S."/>
        </authorList>
    </citation>
    <scope>NUCLEOTIDE SEQUENCE</scope>
</reference>
<dbReference type="EMBL" id="KB097700">
    <property type="protein sequence ID" value="ESN91644.1"/>
    <property type="molecule type" value="Genomic_DNA"/>
</dbReference>
<dbReference type="InterPro" id="IPR036259">
    <property type="entry name" value="MFS_trans_sf"/>
</dbReference>
<reference evidence="10" key="1">
    <citation type="submission" date="2012-12" db="EMBL/GenBank/DDBJ databases">
        <authorList>
            <person name="Hellsten U."/>
            <person name="Grimwood J."/>
            <person name="Chapman J.A."/>
            <person name="Shapiro H."/>
            <person name="Aerts A."/>
            <person name="Otillar R.P."/>
            <person name="Terry A.Y."/>
            <person name="Boore J.L."/>
            <person name="Simakov O."/>
            <person name="Marletaz F."/>
            <person name="Cho S.-J."/>
            <person name="Edsinger-Gonzales E."/>
            <person name="Havlak P."/>
            <person name="Kuo D.-H."/>
            <person name="Larsson T."/>
            <person name="Lv J."/>
            <person name="Arendt D."/>
            <person name="Savage R."/>
            <person name="Osoegawa K."/>
            <person name="de Jong P."/>
            <person name="Lindberg D.R."/>
            <person name="Seaver E.C."/>
            <person name="Weisblat D.A."/>
            <person name="Putnam N.H."/>
            <person name="Grigoriev I.V."/>
            <person name="Rokhsar D.S."/>
        </authorList>
    </citation>
    <scope>NUCLEOTIDE SEQUENCE</scope>
</reference>
<keyword evidence="10" id="KW-1185">Reference proteome</keyword>
<dbReference type="eggNOG" id="KOG3762">
    <property type="taxonomic scope" value="Eukaryota"/>
</dbReference>
<dbReference type="Pfam" id="PF12832">
    <property type="entry name" value="MFS_1_like"/>
    <property type="match status" value="1"/>
</dbReference>
<keyword evidence="3 6" id="KW-0812">Transmembrane</keyword>
<feature type="transmembrane region" description="Helical" evidence="6">
    <location>
        <begin position="12"/>
        <end position="30"/>
    </location>
</feature>
<feature type="transmembrane region" description="Helical" evidence="6">
    <location>
        <begin position="269"/>
        <end position="288"/>
    </location>
</feature>
<dbReference type="InParanoid" id="T1EX65"/>
<dbReference type="PANTHER" id="PTHR16172">
    <property type="entry name" value="MAJOR FACILITATOR SUPERFAMILY DOMAIN-CONTAINING PROTEIN 6-LIKE"/>
    <property type="match status" value="1"/>
</dbReference>
<evidence type="ECO:0000256" key="2">
    <source>
        <dbReference type="ARBA" id="ARBA00005241"/>
    </source>
</evidence>
<dbReference type="GeneID" id="20201165"/>
<feature type="transmembrane region" description="Helical" evidence="6">
    <location>
        <begin position="468"/>
        <end position="491"/>
    </location>
</feature>
<dbReference type="AlphaFoldDB" id="T1EX65"/>
<dbReference type="RefSeq" id="XP_009030468.1">
    <property type="nucleotide sequence ID" value="XM_009032220.1"/>
</dbReference>
<protein>
    <recommendedName>
        <fullName evidence="7">Major facilitator superfamily associated domain-containing protein</fullName>
    </recommendedName>
</protein>
<dbReference type="EnsemblMetazoa" id="HelroT165697">
    <property type="protein sequence ID" value="HelroP165697"/>
    <property type="gene ID" value="HelroG165697"/>
</dbReference>
<evidence type="ECO:0000256" key="1">
    <source>
        <dbReference type="ARBA" id="ARBA00004141"/>
    </source>
</evidence>
<comment type="similarity">
    <text evidence="2">Belongs to the major facilitator superfamily. MFSD6 family.</text>
</comment>
<keyword evidence="5 6" id="KW-0472">Membrane</keyword>
<comment type="subcellular location">
    <subcellularLocation>
        <location evidence="1">Membrane</location>
        <topology evidence="1">Multi-pass membrane protein</topology>
    </subcellularLocation>
</comment>
<keyword evidence="4 6" id="KW-1133">Transmembrane helix</keyword>
<reference evidence="9" key="3">
    <citation type="submission" date="2015-06" db="UniProtKB">
        <authorList>
            <consortium name="EnsemblMetazoa"/>
        </authorList>
    </citation>
    <scope>IDENTIFICATION</scope>
</reference>
<feature type="transmembrane region" description="Helical" evidence="6">
    <location>
        <begin position="437"/>
        <end position="456"/>
    </location>
</feature>
<evidence type="ECO:0000313" key="10">
    <source>
        <dbReference type="Proteomes" id="UP000015101"/>
    </source>
</evidence>
<evidence type="ECO:0000256" key="3">
    <source>
        <dbReference type="ARBA" id="ARBA00022692"/>
    </source>
</evidence>
<dbReference type="SUPFAM" id="SSF103473">
    <property type="entry name" value="MFS general substrate transporter"/>
    <property type="match status" value="1"/>
</dbReference>
<accession>T1EX65</accession>
<dbReference type="FunCoup" id="T1EX65">
    <property type="interactions" value="42"/>
</dbReference>
<dbReference type="GO" id="GO:0016020">
    <property type="term" value="C:membrane"/>
    <property type="evidence" value="ECO:0000318"/>
    <property type="project" value="GO_Central"/>
</dbReference>
<dbReference type="STRING" id="6412.T1EX65"/>
<dbReference type="KEGG" id="hro:HELRODRAFT_165697"/>
<feature type="transmembrane region" description="Helical" evidence="6">
    <location>
        <begin position="228"/>
        <end position="249"/>
    </location>
</feature>
<gene>
    <name evidence="9" type="primary">20201165</name>
    <name evidence="8" type="ORF">HELRODRAFT_165697</name>
</gene>
<dbReference type="Proteomes" id="UP000015101">
    <property type="component" value="Unassembled WGS sequence"/>
</dbReference>
<dbReference type="HOGENOM" id="CLU_013133_2_1_1"/>
<proteinExistence type="inferred from homology"/>
<evidence type="ECO:0000256" key="5">
    <source>
        <dbReference type="ARBA" id="ARBA00023136"/>
    </source>
</evidence>
<evidence type="ECO:0000256" key="4">
    <source>
        <dbReference type="ARBA" id="ARBA00022989"/>
    </source>
</evidence>
<feature type="transmembrane region" description="Helical" evidence="6">
    <location>
        <begin position="497"/>
        <end position="514"/>
    </location>
</feature>
<dbReference type="PANTHER" id="PTHR16172:SF41">
    <property type="entry name" value="MAJOR FACILITATOR SUPERFAMILY DOMAIN-CONTAINING PROTEIN 6-LIKE"/>
    <property type="match status" value="1"/>
</dbReference>
<evidence type="ECO:0000313" key="8">
    <source>
        <dbReference type="EMBL" id="ESN91644.1"/>
    </source>
</evidence>
<feature type="transmembrane region" description="Helical" evidence="6">
    <location>
        <begin position="300"/>
        <end position="322"/>
    </location>
</feature>
<feature type="domain" description="Major facilitator superfamily associated" evidence="7">
    <location>
        <begin position="10"/>
        <end position="538"/>
    </location>
</feature>
<dbReference type="InterPro" id="IPR024989">
    <property type="entry name" value="MFS_assoc_dom"/>
</dbReference>
<feature type="transmembrane region" description="Helical" evidence="6">
    <location>
        <begin position="42"/>
        <end position="62"/>
    </location>
</feature>
<evidence type="ECO:0000259" key="7">
    <source>
        <dbReference type="Pfam" id="PF12832"/>
    </source>
</evidence>
<feature type="transmembrane region" description="Helical" evidence="6">
    <location>
        <begin position="74"/>
        <end position="93"/>
    </location>
</feature>
<dbReference type="OrthoDB" id="515887at2759"/>
<name>T1EX65_HELRO</name>
<feature type="transmembrane region" description="Helical" evidence="6">
    <location>
        <begin position="399"/>
        <end position="425"/>
    </location>
</feature>
<dbReference type="EMBL" id="AMQM01002151">
    <property type="status" value="NOT_ANNOTATED_CDS"/>
    <property type="molecule type" value="Genomic_DNA"/>
</dbReference>
<dbReference type="Gene3D" id="1.20.1250.20">
    <property type="entry name" value="MFS general substrate transporter like domains"/>
    <property type="match status" value="3"/>
</dbReference>
<dbReference type="CTD" id="20201165"/>
<organism evidence="9 10">
    <name type="scientific">Helobdella robusta</name>
    <name type="common">Californian leech</name>
    <dbReference type="NCBI Taxonomy" id="6412"/>
    <lineage>
        <taxon>Eukaryota</taxon>
        <taxon>Metazoa</taxon>
        <taxon>Spiralia</taxon>
        <taxon>Lophotrochozoa</taxon>
        <taxon>Annelida</taxon>
        <taxon>Clitellata</taxon>
        <taxon>Hirudinea</taxon>
        <taxon>Rhynchobdellida</taxon>
        <taxon>Glossiphoniidae</taxon>
        <taxon>Helobdella</taxon>
    </lineage>
</organism>
<dbReference type="InterPro" id="IPR051717">
    <property type="entry name" value="MFS_MFSD6"/>
</dbReference>
<evidence type="ECO:0000256" key="6">
    <source>
        <dbReference type="SAM" id="Phobius"/>
    </source>
</evidence>